<reference evidence="4 5" key="1">
    <citation type="journal article" date="2018" name="MBio">
        <title>Comparative Genomics Reveals the Core Gene Toolbox for the Fungus-Insect Symbiosis.</title>
        <authorList>
            <person name="Wang Y."/>
            <person name="Stata M."/>
            <person name="Wang W."/>
            <person name="Stajich J.E."/>
            <person name="White M.M."/>
            <person name="Moncalvo J.M."/>
        </authorList>
    </citation>
    <scope>NUCLEOTIDE SEQUENCE [LARGE SCALE GENOMIC DNA]</scope>
    <source>
        <strain evidence="4 5">SWE-8-4</strain>
    </source>
</reference>
<proteinExistence type="predicted"/>
<gene>
    <name evidence="4" type="ORF">BB561_001993</name>
</gene>
<dbReference type="Gene3D" id="4.10.60.10">
    <property type="entry name" value="Zinc finger, CCHC-type"/>
    <property type="match status" value="1"/>
</dbReference>
<sequence>MYKKGNNRHLNAQAGKYKRAPIQEIKREDSPPLYATEKYYDVDSSDQESKSNISENEFNCFFLQVMEDAETHLKRPKQPKKIKPEKYITIEDLENNLKNLKVSGGYVRRPPKFSGSWHEDVEEFLKKFETHVASKKNKLTGNRLHEHFLTHLKDEAKRVGGMLSVLYPEWDLFTEKFISRFNNKDRRDKALKELAGLNLYKNEALENFYKLKKIFQALNIYDEEYIASEILEKCSKRDKNNLIARQCFTSRKIMEYFFEEEKRNLYTDSKEYQVEKKEPRNQTYRKSKKYTSMEDSVCYSCGFLGHYARDCEQYF</sequence>
<dbReference type="SMART" id="SM00343">
    <property type="entry name" value="ZnF_C2HC"/>
    <property type="match status" value="1"/>
</dbReference>
<evidence type="ECO:0000256" key="2">
    <source>
        <dbReference type="SAM" id="MobiDB-lite"/>
    </source>
</evidence>
<keyword evidence="1" id="KW-0863">Zinc-finger</keyword>
<dbReference type="STRING" id="133385.A0A2T9YS73"/>
<dbReference type="AlphaFoldDB" id="A0A2T9YS73"/>
<dbReference type="PROSITE" id="PS50158">
    <property type="entry name" value="ZF_CCHC"/>
    <property type="match status" value="1"/>
</dbReference>
<dbReference type="Pfam" id="PF00098">
    <property type="entry name" value="zf-CCHC"/>
    <property type="match status" value="1"/>
</dbReference>
<keyword evidence="1" id="KW-0479">Metal-binding</keyword>
<accession>A0A2T9YS73</accession>
<evidence type="ECO:0000313" key="4">
    <source>
        <dbReference type="EMBL" id="PVU95179.1"/>
    </source>
</evidence>
<comment type="caution">
    <text evidence="4">The sequence shown here is derived from an EMBL/GenBank/DDBJ whole genome shotgun (WGS) entry which is preliminary data.</text>
</comment>
<keyword evidence="5" id="KW-1185">Reference proteome</keyword>
<keyword evidence="1" id="KW-0862">Zinc</keyword>
<evidence type="ECO:0000313" key="5">
    <source>
        <dbReference type="Proteomes" id="UP000245383"/>
    </source>
</evidence>
<dbReference type="OrthoDB" id="2423195at2759"/>
<protein>
    <recommendedName>
        <fullName evidence="3">CCHC-type domain-containing protein</fullName>
    </recommendedName>
</protein>
<dbReference type="InterPro" id="IPR036875">
    <property type="entry name" value="Znf_CCHC_sf"/>
</dbReference>
<dbReference type="EMBL" id="MBFR01000063">
    <property type="protein sequence ID" value="PVU95179.1"/>
    <property type="molecule type" value="Genomic_DNA"/>
</dbReference>
<evidence type="ECO:0000259" key="3">
    <source>
        <dbReference type="PROSITE" id="PS50158"/>
    </source>
</evidence>
<name>A0A2T9YS73_9FUNG</name>
<evidence type="ECO:0000256" key="1">
    <source>
        <dbReference type="PROSITE-ProRule" id="PRU00047"/>
    </source>
</evidence>
<dbReference type="GO" id="GO:0008270">
    <property type="term" value="F:zinc ion binding"/>
    <property type="evidence" value="ECO:0007669"/>
    <property type="project" value="UniProtKB-KW"/>
</dbReference>
<feature type="domain" description="CCHC-type" evidence="3">
    <location>
        <begin position="298"/>
        <end position="313"/>
    </location>
</feature>
<dbReference type="InterPro" id="IPR001878">
    <property type="entry name" value="Znf_CCHC"/>
</dbReference>
<dbReference type="GO" id="GO:0003676">
    <property type="term" value="F:nucleic acid binding"/>
    <property type="evidence" value="ECO:0007669"/>
    <property type="project" value="InterPro"/>
</dbReference>
<dbReference type="Proteomes" id="UP000245383">
    <property type="component" value="Unassembled WGS sequence"/>
</dbReference>
<organism evidence="4 5">
    <name type="scientific">Smittium simulii</name>
    <dbReference type="NCBI Taxonomy" id="133385"/>
    <lineage>
        <taxon>Eukaryota</taxon>
        <taxon>Fungi</taxon>
        <taxon>Fungi incertae sedis</taxon>
        <taxon>Zoopagomycota</taxon>
        <taxon>Kickxellomycotina</taxon>
        <taxon>Harpellomycetes</taxon>
        <taxon>Harpellales</taxon>
        <taxon>Legeriomycetaceae</taxon>
        <taxon>Smittium</taxon>
    </lineage>
</organism>
<dbReference type="SUPFAM" id="SSF57756">
    <property type="entry name" value="Retrovirus zinc finger-like domains"/>
    <property type="match status" value="1"/>
</dbReference>
<feature type="region of interest" description="Disordered" evidence="2">
    <location>
        <begin position="1"/>
        <end position="28"/>
    </location>
</feature>